<dbReference type="GO" id="GO:0008270">
    <property type="term" value="F:zinc ion binding"/>
    <property type="evidence" value="ECO:0007669"/>
    <property type="project" value="UniProtKB-KW"/>
</dbReference>
<comment type="caution">
    <text evidence="21">The sequence shown here is derived from an EMBL/GenBank/DDBJ whole genome shotgun (WGS) entry which is preliminary data.</text>
</comment>
<dbReference type="GO" id="GO:0016558">
    <property type="term" value="P:protein import into peroxisome matrix"/>
    <property type="evidence" value="ECO:0007669"/>
    <property type="project" value="InterPro"/>
</dbReference>
<dbReference type="SUPFAM" id="SSF57850">
    <property type="entry name" value="RING/U-box"/>
    <property type="match status" value="1"/>
</dbReference>
<keyword evidence="22" id="KW-1185">Reference proteome</keyword>
<dbReference type="InterPro" id="IPR017907">
    <property type="entry name" value="Znf_RING_CS"/>
</dbReference>
<dbReference type="InterPro" id="IPR006845">
    <property type="entry name" value="Pex_N"/>
</dbReference>
<dbReference type="CDD" id="cd16527">
    <property type="entry name" value="RING-HC_PEX10"/>
    <property type="match status" value="1"/>
</dbReference>
<evidence type="ECO:0000256" key="1">
    <source>
        <dbReference type="ARBA" id="ARBA00000900"/>
    </source>
</evidence>
<evidence type="ECO:0000256" key="8">
    <source>
        <dbReference type="ARBA" id="ARBA00022679"/>
    </source>
</evidence>
<keyword evidence="11 19" id="KW-0863">Zinc-finger</keyword>
<dbReference type="STRING" id="50429.A0A2B4SI25"/>
<keyword evidence="14" id="KW-0653">Protein transport</keyword>
<evidence type="ECO:0000256" key="5">
    <source>
        <dbReference type="ARBA" id="ARBA00012483"/>
    </source>
</evidence>
<comment type="function">
    <text evidence="18">E3 ubiquitin-protein ligase component of a retrotranslocation channel required for peroxisome organization by mediating export of the PEX5 receptor from peroxisomes to the cytosol, thereby promoting PEX5 recycling. The retrotranslocation channel is composed of PEX2, PEX10 and PEX12; each subunit contributing transmembrane segments that coassemble into an open channel that specifically allows the passage of PEX5 through the peroxisomal membrane. PEX10 also regulates PEX5 recycling by acting as a E3 ubiquitin-protein ligase. When PEX5 recycling is compromised, PEX10 catalyzes polyubiquitination of PEX5 during its passage through the retrotranslocation channel, leading to its degradation.</text>
</comment>
<reference evidence="22" key="1">
    <citation type="journal article" date="2017" name="bioRxiv">
        <title>Comparative analysis of the genomes of Stylophora pistillata and Acropora digitifera provides evidence for extensive differences between species of corals.</title>
        <authorList>
            <person name="Voolstra C.R."/>
            <person name="Li Y."/>
            <person name="Liew Y.J."/>
            <person name="Baumgarten S."/>
            <person name="Zoccola D."/>
            <person name="Flot J.-F."/>
            <person name="Tambutte S."/>
            <person name="Allemand D."/>
            <person name="Aranda M."/>
        </authorList>
    </citation>
    <scope>NUCLEOTIDE SEQUENCE [LARGE SCALE GENOMIC DNA]</scope>
</reference>
<dbReference type="InterPro" id="IPR025654">
    <property type="entry name" value="PEX2/10"/>
</dbReference>
<gene>
    <name evidence="21" type="primary">PEX10</name>
    <name evidence="21" type="ORF">AWC38_SpisGene6463</name>
</gene>
<protein>
    <recommendedName>
        <fullName evidence="5">RING-type E3 ubiquitin transferase</fullName>
        <ecNumber evidence="5">2.3.2.27</ecNumber>
    </recommendedName>
</protein>
<dbReference type="AlphaFoldDB" id="A0A2B4SI25"/>
<evidence type="ECO:0000313" key="22">
    <source>
        <dbReference type="Proteomes" id="UP000225706"/>
    </source>
</evidence>
<keyword evidence="16" id="KW-0472">Membrane</keyword>
<dbReference type="PROSITE" id="PS00518">
    <property type="entry name" value="ZF_RING_1"/>
    <property type="match status" value="1"/>
</dbReference>
<dbReference type="Gene3D" id="3.30.40.10">
    <property type="entry name" value="Zinc/RING finger domain, C3HC4 (zinc finger)"/>
    <property type="match status" value="1"/>
</dbReference>
<evidence type="ECO:0000256" key="10">
    <source>
        <dbReference type="ARBA" id="ARBA00022723"/>
    </source>
</evidence>
<name>A0A2B4SI25_STYPI</name>
<organism evidence="21 22">
    <name type="scientific">Stylophora pistillata</name>
    <name type="common">Smooth cauliflower coral</name>
    <dbReference type="NCBI Taxonomy" id="50429"/>
    <lineage>
        <taxon>Eukaryota</taxon>
        <taxon>Metazoa</taxon>
        <taxon>Cnidaria</taxon>
        <taxon>Anthozoa</taxon>
        <taxon>Hexacorallia</taxon>
        <taxon>Scleractinia</taxon>
        <taxon>Astrocoeniina</taxon>
        <taxon>Pocilloporidae</taxon>
        <taxon>Stylophora</taxon>
    </lineage>
</organism>
<evidence type="ECO:0000256" key="2">
    <source>
        <dbReference type="ARBA" id="ARBA00004585"/>
    </source>
</evidence>
<evidence type="ECO:0000256" key="17">
    <source>
        <dbReference type="ARBA" id="ARBA00023140"/>
    </source>
</evidence>
<dbReference type="EC" id="2.3.2.27" evidence="5"/>
<dbReference type="InterPro" id="IPR001841">
    <property type="entry name" value="Znf_RING"/>
</dbReference>
<comment type="subcellular location">
    <subcellularLocation>
        <location evidence="2">Peroxisome membrane</location>
        <topology evidence="2">Multi-pass membrane protein</topology>
    </subcellularLocation>
</comment>
<feature type="domain" description="RING-type" evidence="20">
    <location>
        <begin position="403"/>
        <end position="441"/>
    </location>
</feature>
<dbReference type="Pfam" id="PF13920">
    <property type="entry name" value="zf-C3HC4_3"/>
    <property type="match status" value="1"/>
</dbReference>
<evidence type="ECO:0000256" key="19">
    <source>
        <dbReference type="PROSITE-ProRule" id="PRU00175"/>
    </source>
</evidence>
<dbReference type="EMBL" id="LSMT01000077">
    <property type="protein sequence ID" value="PFX28769.1"/>
    <property type="molecule type" value="Genomic_DNA"/>
</dbReference>
<comment type="pathway">
    <text evidence="3">Protein modification; protein ubiquitination.</text>
</comment>
<comment type="similarity">
    <text evidence="4">Belongs to the pex2/pex10/pex12 family.</text>
</comment>
<keyword evidence="15" id="KW-1133">Transmembrane helix</keyword>
<evidence type="ECO:0000256" key="16">
    <source>
        <dbReference type="ARBA" id="ARBA00023136"/>
    </source>
</evidence>
<evidence type="ECO:0000256" key="13">
    <source>
        <dbReference type="ARBA" id="ARBA00022833"/>
    </source>
</evidence>
<dbReference type="Pfam" id="PF04757">
    <property type="entry name" value="Pex2_Pex12"/>
    <property type="match status" value="1"/>
</dbReference>
<keyword evidence="17" id="KW-0576">Peroxisome</keyword>
<evidence type="ECO:0000313" key="21">
    <source>
        <dbReference type="EMBL" id="PFX28769.1"/>
    </source>
</evidence>
<dbReference type="PROSITE" id="PS50089">
    <property type="entry name" value="ZF_RING_2"/>
    <property type="match status" value="1"/>
</dbReference>
<keyword evidence="7" id="KW-0962">Peroxisome biogenesis</keyword>
<evidence type="ECO:0000256" key="18">
    <source>
        <dbReference type="ARBA" id="ARBA00045271"/>
    </source>
</evidence>
<dbReference type="SMART" id="SM00184">
    <property type="entry name" value="RING"/>
    <property type="match status" value="1"/>
</dbReference>
<keyword evidence="10" id="KW-0479">Metal-binding</keyword>
<dbReference type="PANTHER" id="PTHR23350">
    <property type="entry name" value="PEROXISOME ASSEMBLY PROTEIN 10"/>
    <property type="match status" value="1"/>
</dbReference>
<evidence type="ECO:0000256" key="11">
    <source>
        <dbReference type="ARBA" id="ARBA00022771"/>
    </source>
</evidence>
<accession>A0A2B4SI25</accession>
<proteinExistence type="inferred from homology"/>
<dbReference type="GO" id="GO:0005778">
    <property type="term" value="C:peroxisomal membrane"/>
    <property type="evidence" value="ECO:0007669"/>
    <property type="project" value="UniProtKB-SubCell"/>
</dbReference>
<comment type="catalytic activity">
    <reaction evidence="1">
        <text>S-ubiquitinyl-[E2 ubiquitin-conjugating enzyme]-L-cysteine + [acceptor protein]-L-lysine = [E2 ubiquitin-conjugating enzyme]-L-cysteine + N(6)-ubiquitinyl-[acceptor protein]-L-lysine.</text>
        <dbReference type="EC" id="2.3.2.27"/>
    </reaction>
</comment>
<evidence type="ECO:0000256" key="14">
    <source>
        <dbReference type="ARBA" id="ARBA00022927"/>
    </source>
</evidence>
<dbReference type="InterPro" id="IPR013083">
    <property type="entry name" value="Znf_RING/FYVE/PHD"/>
</dbReference>
<dbReference type="PANTHER" id="PTHR23350:SF0">
    <property type="entry name" value="PEROXISOME BIOGENESIS FACTOR 10"/>
    <property type="match status" value="1"/>
</dbReference>
<evidence type="ECO:0000256" key="3">
    <source>
        <dbReference type="ARBA" id="ARBA00004906"/>
    </source>
</evidence>
<evidence type="ECO:0000256" key="4">
    <source>
        <dbReference type="ARBA" id="ARBA00008704"/>
    </source>
</evidence>
<dbReference type="FunFam" id="3.30.40.10:FF:000332">
    <property type="entry name" value="Peroxisome biogenesis factor 10"/>
    <property type="match status" value="1"/>
</dbReference>
<keyword evidence="12" id="KW-0833">Ubl conjugation pathway</keyword>
<evidence type="ECO:0000256" key="9">
    <source>
        <dbReference type="ARBA" id="ARBA00022692"/>
    </source>
</evidence>
<evidence type="ECO:0000256" key="12">
    <source>
        <dbReference type="ARBA" id="ARBA00022786"/>
    </source>
</evidence>
<keyword evidence="9" id="KW-0812">Transmembrane</keyword>
<evidence type="ECO:0000256" key="15">
    <source>
        <dbReference type="ARBA" id="ARBA00022989"/>
    </source>
</evidence>
<dbReference type="Proteomes" id="UP000225706">
    <property type="component" value="Unassembled WGS sequence"/>
</dbReference>
<dbReference type="OrthoDB" id="6270329at2759"/>
<evidence type="ECO:0000259" key="20">
    <source>
        <dbReference type="PROSITE" id="PS50089"/>
    </source>
</evidence>
<sequence length="458" mass="52188">MCTCQKVPRMFAPAGQPELVRSNQKDVYYLGFLREGIAQIYRSVRGPFSWIKWKTELDLLADICYFGLTTISGYQTLVNSRVADQQPMQALGRLAKNDVTQVLVPFKDQDSTNIVMTQLKDLSIKLQTTIQPVFVSRKIGQDLKECETKPQLVNQQCVVYQFKCNLCDTGSYVGYTRGHLYACVDSHKSTSSSVCKHYDNDHAGAVPEDLLSCFKVLKKCMNKFDCLVNEMLYIKQLTPSLNVQMDSIRAKLRGSLFFLYSLGPYLIDKALTRLELWLQSQGNFPYGLHPRGRQTLSALIPFVRAGVVYVHRAHLALFYLNGIFYHIAKRITGIRYLLVRNSLRNDGSRPTYRLLGYLSVIQLIITLILTTYQHLKSGKPLERLVSQEKSASTNITSGSSMKCALCLERLRDKTVTPCGHLFCWNCITEWCVSKPECPLCRESVQLSRLVFLHHYEPT</sequence>
<keyword evidence="6" id="KW-0813">Transport</keyword>
<dbReference type="GO" id="GO:0061630">
    <property type="term" value="F:ubiquitin protein ligase activity"/>
    <property type="evidence" value="ECO:0007669"/>
    <property type="project" value="UniProtKB-EC"/>
</dbReference>
<evidence type="ECO:0000256" key="6">
    <source>
        <dbReference type="ARBA" id="ARBA00022448"/>
    </source>
</evidence>
<evidence type="ECO:0000256" key="7">
    <source>
        <dbReference type="ARBA" id="ARBA00022593"/>
    </source>
</evidence>
<keyword evidence="13" id="KW-0862">Zinc</keyword>
<keyword evidence="8" id="KW-0808">Transferase</keyword>